<sequence>MSTVHAPAPTSHDDHGSVASIGPEHTGKPFPKKLAGAVFVLFWLAALALWIIAPHIADPRWGAFVIDTGILLASVGFAAPGITRIKSFGVTLGFAAIAWGLFALGDFGDIVVLSYFLRMFVPLLALLGSLYGLIGKLKVWY</sequence>
<keyword evidence="1" id="KW-0472">Membrane</keyword>
<feature type="transmembrane region" description="Helical" evidence="1">
    <location>
        <begin position="34"/>
        <end position="53"/>
    </location>
</feature>
<keyword evidence="1" id="KW-0812">Transmembrane</keyword>
<comment type="caution">
    <text evidence="2">The sequence shown here is derived from an EMBL/GenBank/DDBJ whole genome shotgun (WGS) entry which is preliminary data.</text>
</comment>
<protein>
    <submittedName>
        <fullName evidence="2">Uncharacterized protein</fullName>
    </submittedName>
</protein>
<feature type="transmembrane region" description="Helical" evidence="1">
    <location>
        <begin position="110"/>
        <end position="134"/>
    </location>
</feature>
<dbReference type="RefSeq" id="WP_259526417.1">
    <property type="nucleotide sequence ID" value="NZ_JANLCK010000003.1"/>
</dbReference>
<name>A0AA41XCU4_9MICO</name>
<keyword evidence="3" id="KW-1185">Reference proteome</keyword>
<dbReference type="EMBL" id="JANLCK010000003">
    <property type="protein sequence ID" value="MCS5725832.1"/>
    <property type="molecule type" value="Genomic_DNA"/>
</dbReference>
<organism evidence="2 3">
    <name type="scientific">Herbiconiux oxytropis</name>
    <dbReference type="NCBI Taxonomy" id="2970915"/>
    <lineage>
        <taxon>Bacteria</taxon>
        <taxon>Bacillati</taxon>
        <taxon>Actinomycetota</taxon>
        <taxon>Actinomycetes</taxon>
        <taxon>Micrococcales</taxon>
        <taxon>Microbacteriaceae</taxon>
        <taxon>Herbiconiux</taxon>
    </lineage>
</organism>
<reference evidence="2" key="1">
    <citation type="submission" date="2022-08" db="EMBL/GenBank/DDBJ databases">
        <authorList>
            <person name="Deng Y."/>
            <person name="Han X.-F."/>
            <person name="Zhang Y.-Q."/>
        </authorList>
    </citation>
    <scope>NUCLEOTIDE SEQUENCE</scope>
    <source>
        <strain evidence="2">CPCC 203407</strain>
    </source>
</reference>
<keyword evidence="1" id="KW-1133">Transmembrane helix</keyword>
<accession>A0AA41XCU4</accession>
<gene>
    <name evidence="2" type="ORF">N1028_07965</name>
</gene>
<feature type="transmembrane region" description="Helical" evidence="1">
    <location>
        <begin position="85"/>
        <end position="104"/>
    </location>
</feature>
<proteinExistence type="predicted"/>
<evidence type="ECO:0000313" key="3">
    <source>
        <dbReference type="Proteomes" id="UP001165587"/>
    </source>
</evidence>
<dbReference type="Proteomes" id="UP001165587">
    <property type="component" value="Unassembled WGS sequence"/>
</dbReference>
<evidence type="ECO:0000256" key="1">
    <source>
        <dbReference type="SAM" id="Phobius"/>
    </source>
</evidence>
<evidence type="ECO:0000313" key="2">
    <source>
        <dbReference type="EMBL" id="MCS5725832.1"/>
    </source>
</evidence>
<dbReference type="AlphaFoldDB" id="A0AA41XCU4"/>
<feature type="transmembrane region" description="Helical" evidence="1">
    <location>
        <begin position="59"/>
        <end position="78"/>
    </location>
</feature>